<keyword evidence="4" id="KW-1185">Reference proteome</keyword>
<dbReference type="InterPro" id="IPR013783">
    <property type="entry name" value="Ig-like_fold"/>
</dbReference>
<feature type="chain" id="PRO_5015415077" description="IPT/TIG domain-containing protein" evidence="1">
    <location>
        <begin position="25"/>
        <end position="484"/>
    </location>
</feature>
<dbReference type="PROSITE" id="PS51257">
    <property type="entry name" value="PROKAR_LIPOPROTEIN"/>
    <property type="match status" value="1"/>
</dbReference>
<feature type="signal peptide" evidence="1">
    <location>
        <begin position="1"/>
        <end position="24"/>
    </location>
</feature>
<dbReference type="Proteomes" id="UP000244956">
    <property type="component" value="Unassembled WGS sequence"/>
</dbReference>
<proteinExistence type="predicted"/>
<dbReference type="SUPFAM" id="SSF81296">
    <property type="entry name" value="E set domains"/>
    <property type="match status" value="1"/>
</dbReference>
<dbReference type="OrthoDB" id="9342482at2"/>
<dbReference type="CDD" id="cd00603">
    <property type="entry name" value="IPT_PCSR"/>
    <property type="match status" value="1"/>
</dbReference>
<dbReference type="InterPro" id="IPR014756">
    <property type="entry name" value="Ig_E-set"/>
</dbReference>
<name>A0A2U2B7A7_9BACT</name>
<dbReference type="EMBL" id="QEWP01000010">
    <property type="protein sequence ID" value="PWD98961.1"/>
    <property type="molecule type" value="Genomic_DNA"/>
</dbReference>
<keyword evidence="1" id="KW-0732">Signal</keyword>
<dbReference type="InterPro" id="IPR002909">
    <property type="entry name" value="IPT_dom"/>
</dbReference>
<dbReference type="RefSeq" id="WP_109264960.1">
    <property type="nucleotide sequence ID" value="NZ_QEWP01000010.1"/>
</dbReference>
<organism evidence="3 4">
    <name type="scientific">Marinilabilia rubra</name>
    <dbReference type="NCBI Taxonomy" id="2162893"/>
    <lineage>
        <taxon>Bacteria</taxon>
        <taxon>Pseudomonadati</taxon>
        <taxon>Bacteroidota</taxon>
        <taxon>Bacteroidia</taxon>
        <taxon>Marinilabiliales</taxon>
        <taxon>Marinilabiliaceae</taxon>
        <taxon>Marinilabilia</taxon>
    </lineage>
</organism>
<dbReference type="Pfam" id="PF01833">
    <property type="entry name" value="TIG"/>
    <property type="match status" value="1"/>
</dbReference>
<dbReference type="Gene3D" id="2.60.40.10">
    <property type="entry name" value="Immunoglobulins"/>
    <property type="match status" value="1"/>
</dbReference>
<dbReference type="AlphaFoldDB" id="A0A2U2B7A7"/>
<evidence type="ECO:0000259" key="2">
    <source>
        <dbReference type="Pfam" id="PF01833"/>
    </source>
</evidence>
<protein>
    <recommendedName>
        <fullName evidence="2">IPT/TIG domain-containing protein</fullName>
    </recommendedName>
</protein>
<comment type="caution">
    <text evidence="3">The sequence shown here is derived from an EMBL/GenBank/DDBJ whole genome shotgun (WGS) entry which is preliminary data.</text>
</comment>
<feature type="domain" description="IPT/TIG" evidence="2">
    <location>
        <begin position="34"/>
        <end position="113"/>
    </location>
</feature>
<sequence length="484" mass="55344">MKTITNISILIVLLLGLLSCGNESDDDIPAINQPVIDSFSPDSGREGTQVVITGSNFSNYTSNNTVYVGDKSTVAASADFNQLTFTIPAGIAPGEYQIKVKVDTLTATSSQYFTVKEKVNITDPEVLNFNYSAGTQTIGPTYSFTQEDMLVETARAILEMGSNILKISLNTSKYADIVQNRQASAVELVRDHPSFKKVMDMPFTYYFFWANNSKHWKDGYSAAERVADSIQIADLTTYLLTNYNDSGKEFYLGNWEGDWMLLGSGNITRVPSDEEIQRMIQWYECRQNAMEEAIRITDHQNVKVFSYCEVNRVVDAMEGQSRVVNKVLPHTNVDYVSYSSYDAQNLPQSEYVAVLDYIETKLPAKPQIEGKRVFIGEMGIKAKALNFSKSRHEERNRENMAKAFEWGAPFILYWEMYNNEIHNGIQQGLWLIDDQNEKWPLYYTFSNFYEDAKIWVSTQKKELNRLPTRQEYLNWAVPRFKNPY</sequence>
<gene>
    <name evidence="3" type="ORF">DDZ16_13270</name>
</gene>
<reference evidence="3 4" key="1">
    <citation type="submission" date="2018-05" db="EMBL/GenBank/DDBJ databases">
        <title>Marinilabilia rubrum sp. nov., isolated from saltern sediment.</title>
        <authorList>
            <person name="Zhang R."/>
        </authorList>
    </citation>
    <scope>NUCLEOTIDE SEQUENCE [LARGE SCALE GENOMIC DNA]</scope>
    <source>
        <strain evidence="3 4">WTE16</strain>
    </source>
</reference>
<evidence type="ECO:0000313" key="3">
    <source>
        <dbReference type="EMBL" id="PWD98961.1"/>
    </source>
</evidence>
<evidence type="ECO:0000256" key="1">
    <source>
        <dbReference type="SAM" id="SignalP"/>
    </source>
</evidence>
<accession>A0A2U2B7A7</accession>
<evidence type="ECO:0000313" key="4">
    <source>
        <dbReference type="Proteomes" id="UP000244956"/>
    </source>
</evidence>